<dbReference type="InterPro" id="IPR025543">
    <property type="entry name" value="Dodecin-like"/>
</dbReference>
<dbReference type="InterPro" id="IPR010854">
    <property type="entry name" value="YdgH/BhsA/McbA-like_dom"/>
</dbReference>
<protein>
    <recommendedName>
        <fullName evidence="3">YdgH/BhsA/McbA-like domain-containing protein</fullName>
    </recommendedName>
</protein>
<reference evidence="4 5" key="1">
    <citation type="submission" date="2018-03" db="EMBL/GenBank/DDBJ databases">
        <title>First report of an OXA-48+CTX-M-M-producing Kluyvera ascorbata clone recovered from patients admitted in a University Hospital in Madrid, Spain.</title>
        <authorList>
            <person name="Hernandez-Garcia M."/>
            <person name="Leon-Sampedro R."/>
            <person name="Perez-Viso B."/>
            <person name="Morosini M.I."/>
            <person name="Lopez-Fresnena N."/>
            <person name="Coque T.M."/>
            <person name="Bonten M."/>
            <person name="Malhotra-Kumar S."/>
            <person name="Ruiz-Garbajosa P."/>
            <person name="Canton R."/>
        </authorList>
    </citation>
    <scope>NUCLEOTIDE SEQUENCE [LARGE SCALE GENOMIC DNA]</scope>
    <source>
        <strain evidence="4 5">KA2</strain>
    </source>
</reference>
<feature type="chain" id="PRO_5015530376" description="YdgH/BhsA/McbA-like domain-containing protein" evidence="2">
    <location>
        <begin position="23"/>
        <end position="89"/>
    </location>
</feature>
<dbReference type="RefSeq" id="WP_106925119.1">
    <property type="nucleotide sequence ID" value="NZ_CABMMU010000003.1"/>
</dbReference>
<dbReference type="InterPro" id="IPR051096">
    <property type="entry name" value="BhsA/McbA_stress_biofilm_assoc"/>
</dbReference>
<dbReference type="PANTHER" id="PTHR34156:SF9">
    <property type="entry name" value="SECRETED PROTEIN"/>
    <property type="match status" value="1"/>
</dbReference>
<keyword evidence="5" id="KW-1185">Reference proteome</keyword>
<dbReference type="AlphaFoldDB" id="A0A2T2Y653"/>
<dbReference type="Proteomes" id="UP000240892">
    <property type="component" value="Unassembled WGS sequence"/>
</dbReference>
<dbReference type="PANTHER" id="PTHR34156">
    <property type="entry name" value="OUTER MEMBRANE PROTEIN-RELATED-RELATED"/>
    <property type="match status" value="1"/>
</dbReference>
<evidence type="ECO:0000313" key="5">
    <source>
        <dbReference type="Proteomes" id="UP000240892"/>
    </source>
</evidence>
<feature type="domain" description="YdgH/BhsA/McbA-like" evidence="3">
    <location>
        <begin position="36"/>
        <end position="89"/>
    </location>
</feature>
<feature type="signal peptide" evidence="2">
    <location>
        <begin position="1"/>
        <end position="22"/>
    </location>
</feature>
<evidence type="ECO:0000259" key="3">
    <source>
        <dbReference type="Pfam" id="PF07338"/>
    </source>
</evidence>
<name>A0A2T2Y653_9ENTR</name>
<evidence type="ECO:0000313" key="4">
    <source>
        <dbReference type="EMBL" id="PSR47918.1"/>
    </source>
</evidence>
<evidence type="ECO:0000256" key="2">
    <source>
        <dbReference type="SAM" id="SignalP"/>
    </source>
</evidence>
<dbReference type="EMBL" id="PYHO01000003">
    <property type="protein sequence ID" value="PSR47918.1"/>
    <property type="molecule type" value="Genomic_DNA"/>
</dbReference>
<dbReference type="STRING" id="1006000.GKAS_00798"/>
<sequence>MKLVTGIVASLVIGSLSFGAFAAKEIQKDDVAKMNLTKVGNITTSRTTSPMDAKRDLSKKADEMGGKYFVVIAGEKNEKTVHANADVYK</sequence>
<dbReference type="InterPro" id="IPR036275">
    <property type="entry name" value="YdgH-like_sf"/>
</dbReference>
<proteinExistence type="predicted"/>
<gene>
    <name evidence="4" type="ORF">C8256_06280</name>
</gene>
<organism evidence="4 5">
    <name type="scientific">Kluyvera genomosp. 2</name>
    <dbReference type="NCBI Taxonomy" id="2774054"/>
    <lineage>
        <taxon>Bacteria</taxon>
        <taxon>Pseudomonadati</taxon>
        <taxon>Pseudomonadota</taxon>
        <taxon>Gammaproteobacteria</taxon>
        <taxon>Enterobacterales</taxon>
        <taxon>Enterobacteriaceae</taxon>
        <taxon>Kluyvera</taxon>
    </lineage>
</organism>
<dbReference type="SUPFAM" id="SSF159871">
    <property type="entry name" value="YdgH-like"/>
    <property type="match status" value="1"/>
</dbReference>
<accession>A0A2T2Y653</accession>
<comment type="caution">
    <text evidence="4">The sequence shown here is derived from an EMBL/GenBank/DDBJ whole genome shotgun (WGS) entry which is preliminary data.</text>
</comment>
<keyword evidence="1 2" id="KW-0732">Signal</keyword>
<dbReference type="Pfam" id="PF07338">
    <property type="entry name" value="YdgH_BhsA-like"/>
    <property type="match status" value="1"/>
</dbReference>
<dbReference type="Gene3D" id="3.30.1660.10">
    <property type="entry name" value="Flavin-binding protein dodecin"/>
    <property type="match status" value="1"/>
</dbReference>
<evidence type="ECO:0000256" key="1">
    <source>
        <dbReference type="ARBA" id="ARBA00022729"/>
    </source>
</evidence>